<reference evidence="3 4" key="1">
    <citation type="submission" date="2023-09" db="EMBL/GenBank/DDBJ databases">
        <title>Multi-omics analysis of a traditional fermented food reveals byproduct-associated fungal strains for waste-to-food upcycling.</title>
        <authorList>
            <consortium name="Lawrence Berkeley National Laboratory"/>
            <person name="Rekdal V.M."/>
            <person name="Villalobos-Escobedo J.M."/>
            <person name="Rodriguez-Valeron N."/>
            <person name="Garcia M.O."/>
            <person name="Vasquez D.P."/>
            <person name="Damayanti I."/>
            <person name="Sorensen P.M."/>
            <person name="Baidoo E.E."/>
            <person name="De Carvalho A.C."/>
            <person name="Riley R."/>
            <person name="Lipzen A."/>
            <person name="He G."/>
            <person name="Yan M."/>
            <person name="Haridas S."/>
            <person name="Daum C."/>
            <person name="Yoshinaga Y."/>
            <person name="Ng V."/>
            <person name="Grigoriev I.V."/>
            <person name="Munk R."/>
            <person name="Nuraida L."/>
            <person name="Wijaya C.H."/>
            <person name="Morales P.-C."/>
            <person name="Keasling J.D."/>
        </authorList>
    </citation>
    <scope>NUCLEOTIDE SEQUENCE [LARGE SCALE GENOMIC DNA]</scope>
    <source>
        <strain evidence="3 4">FGSC 2613</strain>
    </source>
</reference>
<evidence type="ECO:0000256" key="2">
    <source>
        <dbReference type="SAM" id="Phobius"/>
    </source>
</evidence>
<feature type="transmembrane region" description="Helical" evidence="2">
    <location>
        <begin position="137"/>
        <end position="160"/>
    </location>
</feature>
<keyword evidence="4" id="KW-1185">Reference proteome</keyword>
<organism evidence="3 4">
    <name type="scientific">Neurospora intermedia</name>
    <dbReference type="NCBI Taxonomy" id="5142"/>
    <lineage>
        <taxon>Eukaryota</taxon>
        <taxon>Fungi</taxon>
        <taxon>Dikarya</taxon>
        <taxon>Ascomycota</taxon>
        <taxon>Pezizomycotina</taxon>
        <taxon>Sordariomycetes</taxon>
        <taxon>Sordariomycetidae</taxon>
        <taxon>Sordariales</taxon>
        <taxon>Sordariaceae</taxon>
        <taxon>Neurospora</taxon>
    </lineage>
</organism>
<feature type="compositionally biased region" description="Basic and acidic residues" evidence="1">
    <location>
        <begin position="19"/>
        <end position="31"/>
    </location>
</feature>
<gene>
    <name evidence="3" type="ORF">QR685DRAFT_206518</name>
</gene>
<dbReference type="EMBL" id="JAVLET010000003">
    <property type="protein sequence ID" value="KAL0471531.1"/>
    <property type="molecule type" value="Genomic_DNA"/>
</dbReference>
<feature type="region of interest" description="Disordered" evidence="1">
    <location>
        <begin position="1"/>
        <end position="57"/>
    </location>
</feature>
<accession>A0ABR3DIB9</accession>
<keyword evidence="2" id="KW-1133">Transmembrane helix</keyword>
<keyword evidence="2" id="KW-0812">Transmembrane</keyword>
<feature type="compositionally biased region" description="Polar residues" evidence="1">
    <location>
        <begin position="45"/>
        <end position="57"/>
    </location>
</feature>
<evidence type="ECO:0000313" key="4">
    <source>
        <dbReference type="Proteomes" id="UP001451303"/>
    </source>
</evidence>
<dbReference type="Proteomes" id="UP001451303">
    <property type="component" value="Unassembled WGS sequence"/>
</dbReference>
<evidence type="ECO:0000313" key="3">
    <source>
        <dbReference type="EMBL" id="KAL0471531.1"/>
    </source>
</evidence>
<keyword evidence="2" id="KW-0472">Membrane</keyword>
<protein>
    <submittedName>
        <fullName evidence="3">Uncharacterized protein</fullName>
    </submittedName>
</protein>
<name>A0ABR3DIB9_NEUIN</name>
<sequence>MSESGGNDYRAKQTQGCEGARDGRMARRGELLTRGGGMTTKRQGEFQNETRSSNTQLAATQPVPGTAGVFELSSPAPPWGFYRGAYRCLRAGSTVLYSESGWAMSRGTISVSTKVRTWETVTTPKARDRNDGRNPSFALSHSLSLSLFIHPIIFFIFFMFSPGPVLLTAVSPSGDADWLLVEQVGHLEHVRTADRSQPRRSA</sequence>
<evidence type="ECO:0000256" key="1">
    <source>
        <dbReference type="SAM" id="MobiDB-lite"/>
    </source>
</evidence>
<comment type="caution">
    <text evidence="3">The sequence shown here is derived from an EMBL/GenBank/DDBJ whole genome shotgun (WGS) entry which is preliminary data.</text>
</comment>
<proteinExistence type="predicted"/>